<dbReference type="SMART" id="SM00421">
    <property type="entry name" value="HTH_LUXR"/>
    <property type="match status" value="1"/>
</dbReference>
<evidence type="ECO:0000256" key="2">
    <source>
        <dbReference type="ARBA" id="ARBA00023125"/>
    </source>
</evidence>
<accession>A0A963Z487</accession>
<sequence length="259" mass="29059">MMTATSEEAIHRVWDDLSGFGADHSTQAVLHLLSFLCETVGAWNATWAGAVRLEGAHDTDPLQGWRVGAVQALHAIPPHPDEGHFKDILEVWDKREIDPSFLLPMQRVGAFRSYSFRRELPASWFESAFYQRYYASVGTVDALFVAFPLNKDCESHVGLYAQTTFTDEQIAKLSYALRGIKWFHRHMMLSYGLVVASSPLTPAERKVMQLLLTSASEKDIARQLLLSAATVHQYIVGIFRKFGVHSRAGLMALWLSCSS</sequence>
<dbReference type="GO" id="GO:0003677">
    <property type="term" value="F:DNA binding"/>
    <property type="evidence" value="ECO:0007669"/>
    <property type="project" value="UniProtKB-KW"/>
</dbReference>
<protein>
    <recommendedName>
        <fullName evidence="4">HTH luxR-type domain-containing protein</fullName>
    </recommendedName>
</protein>
<dbReference type="EMBL" id="JAESVA010000004">
    <property type="protein sequence ID" value="MCB8881468.1"/>
    <property type="molecule type" value="Genomic_DNA"/>
</dbReference>
<keyword evidence="6" id="KW-1185">Reference proteome</keyword>
<dbReference type="InterPro" id="IPR000792">
    <property type="entry name" value="Tscrpt_reg_LuxR_C"/>
</dbReference>
<evidence type="ECO:0000256" key="1">
    <source>
        <dbReference type="ARBA" id="ARBA00023015"/>
    </source>
</evidence>
<organism evidence="5 6">
    <name type="scientific">Acidisoma cellulosilyticum</name>
    <dbReference type="NCBI Taxonomy" id="2802395"/>
    <lineage>
        <taxon>Bacteria</taxon>
        <taxon>Pseudomonadati</taxon>
        <taxon>Pseudomonadota</taxon>
        <taxon>Alphaproteobacteria</taxon>
        <taxon>Acetobacterales</taxon>
        <taxon>Acidocellaceae</taxon>
        <taxon>Acidisoma</taxon>
    </lineage>
</organism>
<comment type="caution">
    <text evidence="5">The sequence shown here is derived from an EMBL/GenBank/DDBJ whole genome shotgun (WGS) entry which is preliminary data.</text>
</comment>
<evidence type="ECO:0000256" key="3">
    <source>
        <dbReference type="ARBA" id="ARBA00023163"/>
    </source>
</evidence>
<dbReference type="PROSITE" id="PS50043">
    <property type="entry name" value="HTH_LUXR_2"/>
    <property type="match status" value="1"/>
</dbReference>
<dbReference type="AlphaFoldDB" id="A0A963Z487"/>
<keyword evidence="3" id="KW-0804">Transcription</keyword>
<evidence type="ECO:0000259" key="4">
    <source>
        <dbReference type="PROSITE" id="PS50043"/>
    </source>
</evidence>
<dbReference type="InterPro" id="IPR016032">
    <property type="entry name" value="Sig_transdc_resp-reg_C-effctor"/>
</dbReference>
<keyword evidence="1" id="KW-0805">Transcription regulation</keyword>
<reference evidence="5 6" key="1">
    <citation type="journal article" date="2021" name="Microorganisms">
        <title>Acidisoma silvae sp. nov. and Acidisomacellulosilytica sp. nov., Two Acidophilic Bacteria Isolated from Decaying Wood, Hydrolyzing Cellulose and Producing Poly-3-hydroxybutyrate.</title>
        <authorList>
            <person name="Mieszkin S."/>
            <person name="Pouder E."/>
            <person name="Uroz S."/>
            <person name="Simon-Colin C."/>
            <person name="Alain K."/>
        </authorList>
    </citation>
    <scope>NUCLEOTIDE SEQUENCE [LARGE SCALE GENOMIC DNA]</scope>
    <source>
        <strain evidence="5 6">HW T5.17</strain>
    </source>
</reference>
<name>A0A963Z487_9PROT</name>
<dbReference type="GO" id="GO:0006355">
    <property type="term" value="P:regulation of DNA-templated transcription"/>
    <property type="evidence" value="ECO:0007669"/>
    <property type="project" value="InterPro"/>
</dbReference>
<evidence type="ECO:0000313" key="5">
    <source>
        <dbReference type="EMBL" id="MCB8881468.1"/>
    </source>
</evidence>
<dbReference type="Proteomes" id="UP000721844">
    <property type="component" value="Unassembled WGS sequence"/>
</dbReference>
<dbReference type="InterPro" id="IPR036388">
    <property type="entry name" value="WH-like_DNA-bd_sf"/>
</dbReference>
<gene>
    <name evidence="5" type="ORF">ACELLULO517_14555</name>
</gene>
<dbReference type="Pfam" id="PF00196">
    <property type="entry name" value="GerE"/>
    <property type="match status" value="1"/>
</dbReference>
<proteinExistence type="predicted"/>
<feature type="domain" description="HTH luxR-type" evidence="4">
    <location>
        <begin position="193"/>
        <end position="258"/>
    </location>
</feature>
<evidence type="ECO:0000313" key="6">
    <source>
        <dbReference type="Proteomes" id="UP000721844"/>
    </source>
</evidence>
<keyword evidence="2" id="KW-0238">DNA-binding</keyword>
<dbReference type="CDD" id="cd06170">
    <property type="entry name" value="LuxR_C_like"/>
    <property type="match status" value="1"/>
</dbReference>
<dbReference type="Gene3D" id="1.10.10.10">
    <property type="entry name" value="Winged helix-like DNA-binding domain superfamily/Winged helix DNA-binding domain"/>
    <property type="match status" value="1"/>
</dbReference>
<dbReference type="PANTHER" id="PTHR44688">
    <property type="entry name" value="DNA-BINDING TRANSCRIPTIONAL ACTIVATOR DEVR_DOSR"/>
    <property type="match status" value="1"/>
</dbReference>
<dbReference type="RefSeq" id="WP_227308138.1">
    <property type="nucleotide sequence ID" value="NZ_JAESVA010000004.1"/>
</dbReference>
<dbReference type="PANTHER" id="PTHR44688:SF16">
    <property type="entry name" value="DNA-BINDING TRANSCRIPTIONAL ACTIVATOR DEVR_DOSR"/>
    <property type="match status" value="1"/>
</dbReference>
<dbReference type="SUPFAM" id="SSF46894">
    <property type="entry name" value="C-terminal effector domain of the bipartite response regulators"/>
    <property type="match status" value="1"/>
</dbReference>